<organism evidence="7 8">
    <name type="scientific">Solea senegalensis</name>
    <name type="common">Senegalese sole</name>
    <dbReference type="NCBI Taxonomy" id="28829"/>
    <lineage>
        <taxon>Eukaryota</taxon>
        <taxon>Metazoa</taxon>
        <taxon>Chordata</taxon>
        <taxon>Craniata</taxon>
        <taxon>Vertebrata</taxon>
        <taxon>Euteleostomi</taxon>
        <taxon>Actinopterygii</taxon>
        <taxon>Neopterygii</taxon>
        <taxon>Teleostei</taxon>
        <taxon>Neoteleostei</taxon>
        <taxon>Acanthomorphata</taxon>
        <taxon>Carangaria</taxon>
        <taxon>Pleuronectiformes</taxon>
        <taxon>Pleuronectoidei</taxon>
        <taxon>Soleidae</taxon>
        <taxon>Solea</taxon>
    </lineage>
</organism>
<feature type="binding site" evidence="6">
    <location>
        <position position="7"/>
    </location>
    <ligand>
        <name>Mg(2+)</name>
        <dbReference type="ChEBI" id="CHEBI:18420"/>
    </ligand>
</feature>
<protein>
    <submittedName>
        <fullName evidence="7">Guanine nucleotide-binding protein G(I) subunit alpha-2</fullName>
    </submittedName>
</protein>
<evidence type="ECO:0000256" key="6">
    <source>
        <dbReference type="PIRSR" id="PIRSR601019-2"/>
    </source>
</evidence>
<keyword evidence="4" id="KW-0449">Lipoprotein</keyword>
<proteinExistence type="predicted"/>
<feature type="binding site" evidence="5">
    <location>
        <begin position="3"/>
        <end position="8"/>
    </location>
    <ligand>
        <name>GTP</name>
        <dbReference type="ChEBI" id="CHEBI:37565"/>
    </ligand>
</feature>
<dbReference type="GO" id="GO:0003924">
    <property type="term" value="F:GTPase activity"/>
    <property type="evidence" value="ECO:0007669"/>
    <property type="project" value="InterPro"/>
</dbReference>
<dbReference type="GO" id="GO:0005525">
    <property type="term" value="F:GTP binding"/>
    <property type="evidence" value="ECO:0007669"/>
    <property type="project" value="UniProtKB-KW"/>
</dbReference>
<evidence type="ECO:0000313" key="8">
    <source>
        <dbReference type="Proteomes" id="UP000693946"/>
    </source>
</evidence>
<dbReference type="GO" id="GO:0001664">
    <property type="term" value="F:G protein-coupled receptor binding"/>
    <property type="evidence" value="ECO:0007669"/>
    <property type="project" value="TreeGrafter"/>
</dbReference>
<dbReference type="PROSITE" id="PS51882">
    <property type="entry name" value="G_ALPHA"/>
    <property type="match status" value="1"/>
</dbReference>
<keyword evidence="6" id="KW-0460">Magnesium</keyword>
<dbReference type="GO" id="GO:0005737">
    <property type="term" value="C:cytoplasm"/>
    <property type="evidence" value="ECO:0007669"/>
    <property type="project" value="TreeGrafter"/>
</dbReference>
<evidence type="ECO:0000313" key="7">
    <source>
        <dbReference type="EMBL" id="KAG7454808.1"/>
    </source>
</evidence>
<feature type="non-terminal residue" evidence="7">
    <location>
        <position position="1"/>
    </location>
</feature>
<keyword evidence="8" id="KW-1185">Reference proteome</keyword>
<dbReference type="InterPro" id="IPR001019">
    <property type="entry name" value="Gprotein_alpha_su"/>
</dbReference>
<keyword evidence="2 5" id="KW-0547">Nucleotide-binding</keyword>
<dbReference type="AlphaFoldDB" id="A0AAV6PB01"/>
<feature type="binding site" evidence="5">
    <location>
        <begin position="111"/>
        <end position="112"/>
    </location>
    <ligand>
        <name>GTP</name>
        <dbReference type="ChEBI" id="CHEBI:37565"/>
    </ligand>
</feature>
<evidence type="ECO:0000256" key="4">
    <source>
        <dbReference type="ARBA" id="ARBA00023139"/>
    </source>
</evidence>
<dbReference type="GO" id="GO:0031683">
    <property type="term" value="F:G-protein beta/gamma-subunit complex binding"/>
    <property type="evidence" value="ECO:0007669"/>
    <property type="project" value="InterPro"/>
</dbReference>
<accession>A0AAV6PB01</accession>
<dbReference type="GO" id="GO:0046872">
    <property type="term" value="F:metal ion binding"/>
    <property type="evidence" value="ECO:0007669"/>
    <property type="project" value="UniProtKB-KW"/>
</dbReference>
<evidence type="ECO:0000256" key="1">
    <source>
        <dbReference type="ARBA" id="ARBA00022707"/>
    </source>
</evidence>
<dbReference type="Pfam" id="PF00503">
    <property type="entry name" value="G-alpha"/>
    <property type="match status" value="1"/>
</dbReference>
<dbReference type="SMART" id="SM00275">
    <property type="entry name" value="G_alpha"/>
    <property type="match status" value="1"/>
</dbReference>
<sequence>AGESGKSTIVKQMKIIHEDGYSEDECKQYRAVVYSNTIQSIMAIVKAMVNLKIDYSSTTRVDDAQQLFALSAEAEEQGILPDELANVIRRLWSDSGIQSCFTRSREYQLNDSAA</sequence>
<evidence type="ECO:0000256" key="2">
    <source>
        <dbReference type="ARBA" id="ARBA00022741"/>
    </source>
</evidence>
<dbReference type="GO" id="GO:0007214">
    <property type="term" value="P:gamma-aminobutyric acid signaling pathway"/>
    <property type="evidence" value="ECO:0007669"/>
    <property type="project" value="TreeGrafter"/>
</dbReference>
<dbReference type="GO" id="GO:0001973">
    <property type="term" value="P:G protein-coupled adenosine receptor signaling pathway"/>
    <property type="evidence" value="ECO:0007669"/>
    <property type="project" value="TreeGrafter"/>
</dbReference>
<name>A0AAV6PB01_SOLSE</name>
<keyword evidence="3 5" id="KW-0342">GTP-binding</keyword>
<gene>
    <name evidence="7" type="ORF">JOB18_018909</name>
</gene>
<reference evidence="7 8" key="1">
    <citation type="journal article" date="2021" name="Sci. Rep.">
        <title>Chromosome anchoring in Senegalese sole (Solea senegalensis) reveals sex-associated markers and genome rearrangements in flatfish.</title>
        <authorList>
            <person name="Guerrero-Cozar I."/>
            <person name="Gomez-Garrido J."/>
            <person name="Berbel C."/>
            <person name="Martinez-Blanch J.F."/>
            <person name="Alioto T."/>
            <person name="Claros M.G."/>
            <person name="Gagnaire P.A."/>
            <person name="Manchado M."/>
        </authorList>
    </citation>
    <scope>NUCLEOTIDE SEQUENCE [LARGE SCALE GENOMIC DNA]</scope>
    <source>
        <strain evidence="7">Sse05_10M</strain>
    </source>
</reference>
<keyword evidence="6" id="KW-0479">Metal-binding</keyword>
<dbReference type="Proteomes" id="UP000693946">
    <property type="component" value="Unassembled WGS sequence"/>
</dbReference>
<comment type="caution">
    <text evidence="7">The sequence shown here is derived from an EMBL/GenBank/DDBJ whole genome shotgun (WGS) entry which is preliminary data.</text>
</comment>
<dbReference type="PANTHER" id="PTHR10218">
    <property type="entry name" value="GTP-BINDING PROTEIN ALPHA SUBUNIT"/>
    <property type="match status" value="1"/>
</dbReference>
<dbReference type="PANTHER" id="PTHR10218:SF73">
    <property type="entry name" value="GUANINE NUCLEOTIDE-BINDING PROTEIN G(I) SUBUNIT ALPHA-2"/>
    <property type="match status" value="1"/>
</dbReference>
<keyword evidence="4" id="KW-0564">Palmitate</keyword>
<keyword evidence="1" id="KW-0519">Myristate</keyword>
<dbReference type="EMBL" id="JAGKHQ010001590">
    <property type="protein sequence ID" value="KAG7454808.1"/>
    <property type="molecule type" value="Genomic_DNA"/>
</dbReference>
<evidence type="ECO:0000256" key="5">
    <source>
        <dbReference type="PIRSR" id="PIRSR601019-1"/>
    </source>
</evidence>
<evidence type="ECO:0000256" key="3">
    <source>
        <dbReference type="ARBA" id="ARBA00023134"/>
    </source>
</evidence>
<dbReference type="GO" id="GO:0005834">
    <property type="term" value="C:heterotrimeric G-protein complex"/>
    <property type="evidence" value="ECO:0007669"/>
    <property type="project" value="TreeGrafter"/>
</dbReference>
<dbReference type="GO" id="GO:0007193">
    <property type="term" value="P:adenylate cyclase-inhibiting G protein-coupled receptor signaling pathway"/>
    <property type="evidence" value="ECO:0007669"/>
    <property type="project" value="TreeGrafter"/>
</dbReference>